<accession>A0A6M3LTZ6</accession>
<dbReference type="EMBL" id="MT143402">
    <property type="protein sequence ID" value="QJA96461.1"/>
    <property type="molecule type" value="Genomic_DNA"/>
</dbReference>
<evidence type="ECO:0000313" key="1">
    <source>
        <dbReference type="EMBL" id="QJA96461.1"/>
    </source>
</evidence>
<name>A0A6M3LTZ6_9ZZZZ</name>
<proteinExistence type="predicted"/>
<protein>
    <submittedName>
        <fullName evidence="1">Uncharacterized protein</fullName>
    </submittedName>
</protein>
<sequence>MDNKKREKYFVHGDDGIEEFDTLEEATSYIKDCIETGYDKDTLTLIKGVELPFTFSLAIHIKNSKGE</sequence>
<dbReference type="AlphaFoldDB" id="A0A6M3LTZ6"/>
<organism evidence="1">
    <name type="scientific">viral metagenome</name>
    <dbReference type="NCBI Taxonomy" id="1070528"/>
    <lineage>
        <taxon>unclassified sequences</taxon>
        <taxon>metagenomes</taxon>
        <taxon>organismal metagenomes</taxon>
    </lineage>
</organism>
<gene>
    <name evidence="1" type="ORF">MM415B08568_0010</name>
</gene>
<reference evidence="1" key="1">
    <citation type="submission" date="2020-03" db="EMBL/GenBank/DDBJ databases">
        <title>The deep terrestrial virosphere.</title>
        <authorList>
            <person name="Holmfeldt K."/>
            <person name="Nilsson E."/>
            <person name="Simone D."/>
            <person name="Lopez-Fernandez M."/>
            <person name="Wu X."/>
            <person name="de Brujin I."/>
            <person name="Lundin D."/>
            <person name="Andersson A."/>
            <person name="Bertilsson S."/>
            <person name="Dopson M."/>
        </authorList>
    </citation>
    <scope>NUCLEOTIDE SEQUENCE</scope>
    <source>
        <strain evidence="1">MM415B08568</strain>
    </source>
</reference>